<evidence type="ECO:0000256" key="3">
    <source>
        <dbReference type="SAM" id="MobiDB-lite"/>
    </source>
</evidence>
<reference evidence="6 7" key="1">
    <citation type="journal article" date="2021" name="Sci. Rep.">
        <title>The genome of the diatom Chaetoceros tenuissimus carries an ancient integrated fragment of an extant virus.</title>
        <authorList>
            <person name="Hongo Y."/>
            <person name="Kimura K."/>
            <person name="Takaki Y."/>
            <person name="Yoshida Y."/>
            <person name="Baba S."/>
            <person name="Kobayashi G."/>
            <person name="Nagasaki K."/>
            <person name="Hano T."/>
            <person name="Tomaru Y."/>
        </authorList>
    </citation>
    <scope>NUCLEOTIDE SEQUENCE [LARGE SCALE GENOMIC DNA]</scope>
    <source>
        <strain evidence="6 7">NIES-3715</strain>
    </source>
</reference>
<protein>
    <recommendedName>
        <fullName evidence="5">3'-5' exonuclease domain-containing protein</fullName>
    </recommendedName>
</protein>
<dbReference type="Proteomes" id="UP001054902">
    <property type="component" value="Unassembled WGS sequence"/>
</dbReference>
<dbReference type="InterPro" id="IPR036397">
    <property type="entry name" value="RNaseH_sf"/>
</dbReference>
<dbReference type="GO" id="GO:0005634">
    <property type="term" value="C:nucleus"/>
    <property type="evidence" value="ECO:0007669"/>
    <property type="project" value="TreeGrafter"/>
</dbReference>
<evidence type="ECO:0000313" key="6">
    <source>
        <dbReference type="EMBL" id="GFH60835.1"/>
    </source>
</evidence>
<dbReference type="EMBL" id="BLLK01000069">
    <property type="protein sequence ID" value="GFH60835.1"/>
    <property type="molecule type" value="Genomic_DNA"/>
</dbReference>
<feature type="compositionally biased region" description="Basic and acidic residues" evidence="3">
    <location>
        <begin position="87"/>
        <end position="96"/>
    </location>
</feature>
<feature type="domain" description="3'-5' exonuclease" evidence="5">
    <location>
        <begin position="167"/>
        <end position="367"/>
    </location>
</feature>
<feature type="compositionally biased region" description="Polar residues" evidence="3">
    <location>
        <begin position="69"/>
        <end position="86"/>
    </location>
</feature>
<evidence type="ECO:0000313" key="7">
    <source>
        <dbReference type="Proteomes" id="UP001054902"/>
    </source>
</evidence>
<name>A0AAD3DD91_9STRA</name>
<dbReference type="PANTHER" id="PTHR13620:SF104">
    <property type="entry name" value="EXONUCLEASE 3'-5' DOMAIN-CONTAINING PROTEIN 2"/>
    <property type="match status" value="1"/>
</dbReference>
<dbReference type="Gene3D" id="3.30.420.10">
    <property type="entry name" value="Ribonuclease H-like superfamily/Ribonuclease H"/>
    <property type="match status" value="1"/>
</dbReference>
<dbReference type="SMART" id="SM00474">
    <property type="entry name" value="35EXOc"/>
    <property type="match status" value="1"/>
</dbReference>
<feature type="compositionally biased region" description="Basic residues" evidence="3">
    <location>
        <begin position="56"/>
        <end position="68"/>
    </location>
</feature>
<comment type="caution">
    <text evidence="6">The sequence shown here is derived from an EMBL/GenBank/DDBJ whole genome shotgun (WGS) entry which is preliminary data.</text>
</comment>
<evidence type="ECO:0000259" key="5">
    <source>
        <dbReference type="SMART" id="SM00474"/>
    </source>
</evidence>
<dbReference type="CDD" id="cd06141">
    <property type="entry name" value="WRN_exo"/>
    <property type="match status" value="1"/>
</dbReference>
<dbReference type="PANTHER" id="PTHR13620">
    <property type="entry name" value="3-5 EXONUCLEASE"/>
    <property type="match status" value="1"/>
</dbReference>
<dbReference type="GO" id="GO:0005737">
    <property type="term" value="C:cytoplasm"/>
    <property type="evidence" value="ECO:0007669"/>
    <property type="project" value="TreeGrafter"/>
</dbReference>
<dbReference type="AlphaFoldDB" id="A0AAD3DD91"/>
<feature type="signal peptide" evidence="4">
    <location>
        <begin position="1"/>
        <end position="22"/>
    </location>
</feature>
<evidence type="ECO:0000256" key="2">
    <source>
        <dbReference type="ARBA" id="ARBA00022801"/>
    </source>
</evidence>
<proteinExistence type="predicted"/>
<gene>
    <name evidence="6" type="ORF">CTEN210_17311</name>
</gene>
<evidence type="ECO:0000256" key="4">
    <source>
        <dbReference type="SAM" id="SignalP"/>
    </source>
</evidence>
<dbReference type="GO" id="GO:0006139">
    <property type="term" value="P:nucleobase-containing compound metabolic process"/>
    <property type="evidence" value="ECO:0007669"/>
    <property type="project" value="InterPro"/>
</dbReference>
<keyword evidence="4" id="KW-0732">Signal</keyword>
<dbReference type="InterPro" id="IPR051132">
    <property type="entry name" value="3-5_Exonuclease_domain"/>
</dbReference>
<dbReference type="GO" id="GO:0008408">
    <property type="term" value="F:3'-5' exonuclease activity"/>
    <property type="evidence" value="ECO:0007669"/>
    <property type="project" value="InterPro"/>
</dbReference>
<organism evidence="6 7">
    <name type="scientific">Chaetoceros tenuissimus</name>
    <dbReference type="NCBI Taxonomy" id="426638"/>
    <lineage>
        <taxon>Eukaryota</taxon>
        <taxon>Sar</taxon>
        <taxon>Stramenopiles</taxon>
        <taxon>Ochrophyta</taxon>
        <taxon>Bacillariophyta</taxon>
        <taxon>Coscinodiscophyceae</taxon>
        <taxon>Chaetocerotophycidae</taxon>
        <taxon>Chaetocerotales</taxon>
        <taxon>Chaetocerotaceae</taxon>
        <taxon>Chaetoceros</taxon>
    </lineage>
</organism>
<dbReference type="InterPro" id="IPR002562">
    <property type="entry name" value="3'-5'_exonuclease_dom"/>
</dbReference>
<evidence type="ECO:0000256" key="1">
    <source>
        <dbReference type="ARBA" id="ARBA00022722"/>
    </source>
</evidence>
<feature type="chain" id="PRO_5042274843" description="3'-5' exonuclease domain-containing protein" evidence="4">
    <location>
        <begin position="23"/>
        <end position="476"/>
    </location>
</feature>
<dbReference type="GO" id="GO:0003676">
    <property type="term" value="F:nucleic acid binding"/>
    <property type="evidence" value="ECO:0007669"/>
    <property type="project" value="InterPro"/>
</dbReference>
<keyword evidence="7" id="KW-1185">Reference proteome</keyword>
<dbReference type="Pfam" id="PF01612">
    <property type="entry name" value="DNA_pol_A_exo1"/>
    <property type="match status" value="1"/>
</dbReference>
<feature type="region of interest" description="Disordered" evidence="3">
    <location>
        <begin position="47"/>
        <end position="112"/>
    </location>
</feature>
<accession>A0AAD3DD91</accession>
<dbReference type="InterPro" id="IPR012337">
    <property type="entry name" value="RNaseH-like_sf"/>
</dbReference>
<sequence length="476" mass="54451">MLCTIDWLRITCLFILSLACNAFSPSPSIQNIGSSSRLSKSILCYSNNDEDDQKKSSTRRPTPQRRFRSNASGNSSKNRSQNQQRYRSSEGYERNRNYQRNNPKRRNSSHPIFTKTCIAPALEQLSMKSDSSDDQDQMSQEQLILSPSVIENNSENCEIYICGELPVTYTNDSKTLQRWLASNCVKHSKHDQHTYLGFDVEATPNVPWRKPANREFMHRPATVQLSTPYSSIVVHLTESERGTGMDQQPSALKPLEAMLKDPTILKVGAGIDDDCLELFRWKQNLATRSRFDIAGIGSDPEKRGRVGLQKLVRAIVGVELAKSKKIAMSDWSMVPLSRKQLVYASRDAWAGAAVMTNLRNYESMHIDSIAQLVRGREREMHELDSRARLRKKAREERKEMLRQAKEMATFLYGEGRVELDGEKLHGKEYNKRLFEVMPPETKAELDRLQNILDETRPDSLLFFDAEELGLDFSFVE</sequence>
<dbReference type="SUPFAM" id="SSF53098">
    <property type="entry name" value="Ribonuclease H-like"/>
    <property type="match status" value="1"/>
</dbReference>
<keyword evidence="1" id="KW-0540">Nuclease</keyword>
<keyword evidence="2" id="KW-0378">Hydrolase</keyword>